<proteinExistence type="predicted"/>
<dbReference type="RefSeq" id="WP_132322569.1">
    <property type="nucleotide sequence ID" value="NZ_FWZT01000019.1"/>
</dbReference>
<sequence>MEFKTALEQFLDAISKKQMATIRKFLPKSGPMAGIMCDGTILDTVEDFLEFFDDWFEDDQWSITHDLVFVEESSEMAYGVTEGDYFDKDDDGEPYSLSLITTCIMRNIEGQWIVTLFQQTEANLDD</sequence>
<dbReference type="SUPFAM" id="SSF54427">
    <property type="entry name" value="NTF2-like"/>
    <property type="match status" value="1"/>
</dbReference>
<dbReference type="InterPro" id="IPR032710">
    <property type="entry name" value="NTF2-like_dom_sf"/>
</dbReference>
<dbReference type="STRING" id="1513793.SAMN06296036_11938"/>
<dbReference type="AlphaFoldDB" id="A0A1Y6CDD7"/>
<keyword evidence="2" id="KW-1185">Reference proteome</keyword>
<gene>
    <name evidence="1" type="ORF">SAMN06296036_11938</name>
</gene>
<reference evidence="2" key="1">
    <citation type="submission" date="2017-04" db="EMBL/GenBank/DDBJ databases">
        <authorList>
            <person name="Varghese N."/>
            <person name="Submissions S."/>
        </authorList>
    </citation>
    <scope>NUCLEOTIDE SEQUENCE [LARGE SCALE GENOMIC DNA]</scope>
    <source>
        <strain evidence="2">RKEM611</strain>
    </source>
</reference>
<name>A0A1Y6CDD7_9BACT</name>
<evidence type="ECO:0000313" key="1">
    <source>
        <dbReference type="EMBL" id="SMF57959.1"/>
    </source>
</evidence>
<evidence type="ECO:0000313" key="2">
    <source>
        <dbReference type="Proteomes" id="UP000192907"/>
    </source>
</evidence>
<protein>
    <submittedName>
        <fullName evidence="1">SnoaL-like domain-containing protein</fullName>
    </submittedName>
</protein>
<dbReference type="EMBL" id="FWZT01000019">
    <property type="protein sequence ID" value="SMF57959.1"/>
    <property type="molecule type" value="Genomic_DNA"/>
</dbReference>
<dbReference type="Gene3D" id="3.10.450.50">
    <property type="match status" value="1"/>
</dbReference>
<dbReference type="Proteomes" id="UP000192907">
    <property type="component" value="Unassembled WGS sequence"/>
</dbReference>
<accession>A0A1Y6CDD7</accession>
<organism evidence="1 2">
    <name type="scientific">Pseudobacteriovorax antillogorgiicola</name>
    <dbReference type="NCBI Taxonomy" id="1513793"/>
    <lineage>
        <taxon>Bacteria</taxon>
        <taxon>Pseudomonadati</taxon>
        <taxon>Bdellovibrionota</taxon>
        <taxon>Oligoflexia</taxon>
        <taxon>Oligoflexales</taxon>
        <taxon>Pseudobacteriovoracaceae</taxon>
        <taxon>Pseudobacteriovorax</taxon>
    </lineage>
</organism>